<reference evidence="4" key="1">
    <citation type="journal article" date="2019" name="Nat. Commun.">
        <title>The genome of broomcorn millet.</title>
        <authorList>
            <person name="Zou C."/>
            <person name="Miki D."/>
            <person name="Li D."/>
            <person name="Tang Q."/>
            <person name="Xiao L."/>
            <person name="Rajput S."/>
            <person name="Deng P."/>
            <person name="Jia W."/>
            <person name="Huang R."/>
            <person name="Zhang M."/>
            <person name="Sun Y."/>
            <person name="Hu J."/>
            <person name="Fu X."/>
            <person name="Schnable P.S."/>
            <person name="Li F."/>
            <person name="Zhang H."/>
            <person name="Feng B."/>
            <person name="Zhu X."/>
            <person name="Liu R."/>
            <person name="Schnable J.C."/>
            <person name="Zhu J.-K."/>
            <person name="Zhang H."/>
        </authorList>
    </citation>
    <scope>NUCLEOTIDE SEQUENCE [LARGE SCALE GENOMIC DNA]</scope>
</reference>
<feature type="domain" description="Helicase ATP-binding" evidence="2">
    <location>
        <begin position="269"/>
        <end position="459"/>
    </location>
</feature>
<dbReference type="Pfam" id="PF20470">
    <property type="entry name" value="HTH_61"/>
    <property type="match status" value="1"/>
</dbReference>
<organism evidence="3 4">
    <name type="scientific">Panicum miliaceum</name>
    <name type="common">Proso millet</name>
    <name type="synonym">Broomcorn millet</name>
    <dbReference type="NCBI Taxonomy" id="4540"/>
    <lineage>
        <taxon>Eukaryota</taxon>
        <taxon>Viridiplantae</taxon>
        <taxon>Streptophyta</taxon>
        <taxon>Embryophyta</taxon>
        <taxon>Tracheophyta</taxon>
        <taxon>Spermatophyta</taxon>
        <taxon>Magnoliopsida</taxon>
        <taxon>Liliopsida</taxon>
        <taxon>Poales</taxon>
        <taxon>Poaceae</taxon>
        <taxon>PACMAD clade</taxon>
        <taxon>Panicoideae</taxon>
        <taxon>Panicodae</taxon>
        <taxon>Paniceae</taxon>
        <taxon>Panicinae</taxon>
        <taxon>Panicum</taxon>
        <taxon>Panicum sect. Panicum</taxon>
    </lineage>
</organism>
<dbReference type="Pfam" id="PF00476">
    <property type="entry name" value="DNA_pol_A"/>
    <property type="match status" value="2"/>
</dbReference>
<keyword evidence="3" id="KW-0067">ATP-binding</keyword>
<dbReference type="InterPro" id="IPR002298">
    <property type="entry name" value="DNA_polymerase_A"/>
</dbReference>
<evidence type="ECO:0000313" key="4">
    <source>
        <dbReference type="Proteomes" id="UP000275267"/>
    </source>
</evidence>
<dbReference type="InterPro" id="IPR027417">
    <property type="entry name" value="P-loop_NTPase"/>
</dbReference>
<dbReference type="FunFam" id="1.20.1060.10:FF:000003">
    <property type="entry name" value="Helicase and polymerase-containing protein TEBICHI"/>
    <property type="match status" value="1"/>
</dbReference>
<dbReference type="CDD" id="cd08638">
    <property type="entry name" value="DNA_pol_A_theta"/>
    <property type="match status" value="1"/>
</dbReference>
<dbReference type="InterPro" id="IPR036397">
    <property type="entry name" value="RNaseH_sf"/>
</dbReference>
<dbReference type="CDD" id="cd18026">
    <property type="entry name" value="DEXHc_POLQ-like"/>
    <property type="match status" value="1"/>
</dbReference>
<dbReference type="Gene3D" id="1.10.3380.20">
    <property type="match status" value="1"/>
</dbReference>
<dbReference type="GO" id="GO:0004386">
    <property type="term" value="F:helicase activity"/>
    <property type="evidence" value="ECO:0007669"/>
    <property type="project" value="UniProtKB-KW"/>
</dbReference>
<name>A0A3L6RDG2_PANMI</name>
<keyword evidence="3" id="KW-0378">Hydrolase</keyword>
<dbReference type="Gene3D" id="1.20.1060.10">
    <property type="entry name" value="Taq DNA Polymerase, Chain T, domain 4"/>
    <property type="match status" value="1"/>
</dbReference>
<dbReference type="Gene3D" id="3.40.50.300">
    <property type="entry name" value="P-loop containing nucleotide triphosphate hydrolases"/>
    <property type="match status" value="2"/>
</dbReference>
<protein>
    <submittedName>
        <fullName evidence="3">Helicase and polymerase-containing protein TEBICHI isoform X1</fullName>
    </submittedName>
</protein>
<dbReference type="GO" id="GO:0006302">
    <property type="term" value="P:double-strand break repair"/>
    <property type="evidence" value="ECO:0007669"/>
    <property type="project" value="TreeGrafter"/>
</dbReference>
<feature type="compositionally biased region" description="Low complexity" evidence="1">
    <location>
        <begin position="51"/>
        <end position="68"/>
    </location>
</feature>
<keyword evidence="3" id="KW-0347">Helicase</keyword>
<dbReference type="InterPro" id="IPR011545">
    <property type="entry name" value="DEAD/DEAH_box_helicase_dom"/>
</dbReference>
<keyword evidence="3" id="KW-0547">Nucleotide-binding</keyword>
<feature type="region of interest" description="Disordered" evidence="1">
    <location>
        <begin position="1"/>
        <end position="76"/>
    </location>
</feature>
<dbReference type="Gene3D" id="1.10.150.20">
    <property type="entry name" value="5' to 3' exonuclease, C-terminal subdomain"/>
    <property type="match status" value="1"/>
</dbReference>
<sequence length="1633" mass="179090">MASGSSHPQIDQFFPAKKRRPSSRKDDAPRPGAQYGSPGGAKGSLEGYLVRSPSTRATVAASAAPAGSPRGGDAGARRSLTAAMDVDVASSAPAPAVEGADLELRRFTTDFLSHCCSAIPPLRDDSEYHEQLEKKQKRSASQSFLVPYDNASAKKQCIAHCSGLEALKESDNSVAFKKQCINHHGGSEAVEESVEGVKVSCVGFSALQRCRFTPDTTQIKVGFSLAPGETPKSVSRNSLTSPGEEFWNAAIEFADGISAQADKVECLLVEGVLEKRNLVYCASTSAGKSFVAEVLMLRRILSSGNMAILVLPYVSICAEKAQHLEQLLEPLGRHVRSFYGNQGGGSLPKDTAVAVCTIEKANSLVKLLEDGRLSELGVIVIDELHMVGDQHRGYLLELMLTKLRYAAGEGNSESSSGETSGSSSGKMATHGLQIIGMSATMPNVADVADWLQAALYQTDFRPVPLEEFIKVGNQIFDKDMNVVCVLPKVADLGGKDPDHIVEMCNEVVLQGHSVLLFCSSRKGCESTARHVAKFLKVTSVGPSDVSSEFSDAASAIEALRRCPSGLDPVLEETLPFGVAYHHAGLTILVCRPEEVMRITGIIRSNCPPLESCLSEDKNGMTHAIMEVVAGGIVQTANDIHRYVRCTLLNSTKPFDDVVKSAQDSLRWLCHKRFLEWNNETKIYSSTPLGRAAFGSSLNPEESLVVLDDLSRAREGFVLASDLHLVYLVTPINVDLEPDWELYYGRFMQLSSLEQSVGNQVGVVEPFLMHMAHGAAMPVRGRPQRNTGLRNKSPAQAGGSSLINERLRVSKRFYVALMLSRLAQEIPVADVCEAFKVARGMVQALQENAGRFASMVSAFCQRLGWNDLEGLVAKFQNRVSFGVRAEIAELTSIPFVKGSRARALYKSGLRTPVAIAEASIPEIAKALFESSTWSGQDDSGLRRMQFGIAKKIKNGARKIVLEEAEAARIAAFSAFKSLGVEVPQFTAPALPAIEDSPTRDMMVSPCGDQIKCNKLDFGTDAVDDKNNSSDYGASRTAYSLREQHPDSSIQRKENLGIANSAKITTQEAASPSSTEIIAGSSSTTVADKGPVNAYNFPGGFDCFLDQWSAVSEFSFDVHFIKKSMKTSSTLFEVFGLAVCWENSPIYYCNFPKDLVTTGINDSSEMWGHFQRRWKKIADIMQRKSVKKMTRNLKIQIQLVKRRLHSEAAAAANRDGRWRNQMHKAAHNGCCRRAAQTRALYTVLKKLLVSQNLNDLVDTIEGPLVNVLADMGLWGIGADMDAYLHARHIIIKKLKELEKEAYRLAGKTFSLNATADIADILYTHLKLPVPKGCEKGKLHPSTDKQSLDHLRDLHPIVPCVEHLVEFNTGKSDKDYSIVSEVDRHQINAREFFIPTQENWLLVTADYSQIELRLMAHFSKDPTLIELLSKPDGDVFTMIASRWVGKEEALISSKERETTKRFIYGILYGMGANSLAEQLECSTEEAAQKIQSFKRFFPGVSSWLHEAVASCRPKGYVETLMGRRRFLTKIMAGNSKEKAKAQRQAVNSICQGSAADIIKVAMIRVTNRTREVDSTDEVTRNFSEIGGKCHLILQVHDELVLEVDPSMVEQAGRLLQICMEEAASLWGMTFNLNFDG</sequence>
<dbReference type="FunFam" id="1.10.3380.20:FF:000003">
    <property type="entry name" value="Helicase and polymerase-containing protein TEBICHI"/>
    <property type="match status" value="1"/>
</dbReference>
<dbReference type="FunFam" id="1.10.150.20:FF:000002">
    <property type="entry name" value="DNA polymerase I"/>
    <property type="match status" value="1"/>
</dbReference>
<dbReference type="InterPro" id="IPR046931">
    <property type="entry name" value="HTH_61"/>
</dbReference>
<dbReference type="SMART" id="SM00482">
    <property type="entry name" value="POLAc"/>
    <property type="match status" value="1"/>
</dbReference>
<dbReference type="GO" id="GO:0003887">
    <property type="term" value="F:DNA-directed DNA polymerase activity"/>
    <property type="evidence" value="ECO:0007669"/>
    <property type="project" value="InterPro"/>
</dbReference>
<dbReference type="PANTHER" id="PTHR10133">
    <property type="entry name" value="DNA POLYMERASE I"/>
    <property type="match status" value="1"/>
</dbReference>
<accession>A0A3L6RDG2</accession>
<dbReference type="SUPFAM" id="SSF56672">
    <property type="entry name" value="DNA/RNA polymerases"/>
    <property type="match status" value="1"/>
</dbReference>
<dbReference type="InterPro" id="IPR043502">
    <property type="entry name" value="DNA/RNA_pol_sf"/>
</dbReference>
<dbReference type="InterPro" id="IPR001098">
    <property type="entry name" value="DNA-dir_DNA_pol_A_palm_dom"/>
</dbReference>
<dbReference type="EMBL" id="PQIB02000009">
    <property type="protein sequence ID" value="RLN00859.1"/>
    <property type="molecule type" value="Genomic_DNA"/>
</dbReference>
<dbReference type="GO" id="GO:0003677">
    <property type="term" value="F:DNA binding"/>
    <property type="evidence" value="ECO:0007669"/>
    <property type="project" value="InterPro"/>
</dbReference>
<evidence type="ECO:0000256" key="1">
    <source>
        <dbReference type="SAM" id="MobiDB-lite"/>
    </source>
</evidence>
<dbReference type="Pfam" id="PF00270">
    <property type="entry name" value="DEAD"/>
    <property type="match status" value="1"/>
</dbReference>
<dbReference type="SMART" id="SM00487">
    <property type="entry name" value="DEXDc"/>
    <property type="match status" value="1"/>
</dbReference>
<dbReference type="SUPFAM" id="SSF158702">
    <property type="entry name" value="Sec63 N-terminal domain-like"/>
    <property type="match status" value="1"/>
</dbReference>
<dbReference type="PANTHER" id="PTHR10133:SF62">
    <property type="entry name" value="DNA POLYMERASE THETA"/>
    <property type="match status" value="1"/>
</dbReference>
<dbReference type="SUPFAM" id="SSF52540">
    <property type="entry name" value="P-loop containing nucleoside triphosphate hydrolases"/>
    <property type="match status" value="2"/>
</dbReference>
<dbReference type="Proteomes" id="UP000275267">
    <property type="component" value="Unassembled WGS sequence"/>
</dbReference>
<dbReference type="Gene3D" id="3.30.70.370">
    <property type="match status" value="1"/>
</dbReference>
<dbReference type="PROSITE" id="PS51192">
    <property type="entry name" value="HELICASE_ATP_BIND_1"/>
    <property type="match status" value="1"/>
</dbReference>
<dbReference type="STRING" id="4540.A0A3L6RDG2"/>
<dbReference type="FunFam" id="3.40.50.300:FF:000968">
    <property type="entry name" value="Helicase and polymerase-containing protein TEBICHI"/>
    <property type="match status" value="1"/>
</dbReference>
<dbReference type="OrthoDB" id="2320933at2759"/>
<dbReference type="GO" id="GO:0005524">
    <property type="term" value="F:ATP binding"/>
    <property type="evidence" value="ECO:0007669"/>
    <property type="project" value="InterPro"/>
</dbReference>
<comment type="caution">
    <text evidence="3">The sequence shown here is derived from an EMBL/GenBank/DDBJ whole genome shotgun (WGS) entry which is preliminary data.</text>
</comment>
<proteinExistence type="predicted"/>
<gene>
    <name evidence="3" type="ORF">C2845_PM06G27750</name>
</gene>
<dbReference type="PRINTS" id="PR00868">
    <property type="entry name" value="DNAPOLI"/>
</dbReference>
<keyword evidence="4" id="KW-1185">Reference proteome</keyword>
<evidence type="ECO:0000259" key="2">
    <source>
        <dbReference type="PROSITE" id="PS51192"/>
    </source>
</evidence>
<dbReference type="GO" id="GO:0006261">
    <property type="term" value="P:DNA-templated DNA replication"/>
    <property type="evidence" value="ECO:0007669"/>
    <property type="project" value="InterPro"/>
</dbReference>
<dbReference type="InterPro" id="IPR014001">
    <property type="entry name" value="Helicase_ATP-bd"/>
</dbReference>
<dbReference type="Gene3D" id="3.30.420.10">
    <property type="entry name" value="Ribonuclease H-like superfamily/Ribonuclease H"/>
    <property type="match status" value="2"/>
</dbReference>
<evidence type="ECO:0000313" key="3">
    <source>
        <dbReference type="EMBL" id="RLN00859.1"/>
    </source>
</evidence>
<dbReference type="InterPro" id="IPR048960">
    <property type="entry name" value="POLQ-like_helical"/>
</dbReference>
<dbReference type="Pfam" id="PF21099">
    <property type="entry name" value="POLQ_helical"/>
    <property type="match status" value="1"/>
</dbReference>